<name>A0ABW3IIH4_9FLAO</name>
<evidence type="ECO:0000313" key="2">
    <source>
        <dbReference type="Proteomes" id="UP001597100"/>
    </source>
</evidence>
<keyword evidence="2" id="KW-1185">Reference proteome</keyword>
<sequence>MISKREAARLGGGQKRIDAQHEKGKLTAGGLIFAKVMNLFLRKNNKINPLIGAA</sequence>
<evidence type="ECO:0000313" key="1">
    <source>
        <dbReference type="EMBL" id="MFD0977330.1"/>
    </source>
</evidence>
<dbReference type="EMBL" id="JBHTJP010000035">
    <property type="protein sequence ID" value="MFD0977330.1"/>
    <property type="molecule type" value="Genomic_DNA"/>
</dbReference>
<dbReference type="RefSeq" id="WP_380739523.1">
    <property type="nucleotide sequence ID" value="NZ_JBHTJP010000035.1"/>
</dbReference>
<comment type="caution">
    <text evidence="1">The sequence shown here is derived from an EMBL/GenBank/DDBJ whole genome shotgun (WGS) entry which is preliminary data.</text>
</comment>
<gene>
    <name evidence="1" type="ORF">ACFQ1G_11055</name>
</gene>
<organism evidence="1 2">
    <name type="scientific">Salinimicrobium gaetbulicola</name>
    <dbReference type="NCBI Taxonomy" id="999702"/>
    <lineage>
        <taxon>Bacteria</taxon>
        <taxon>Pseudomonadati</taxon>
        <taxon>Bacteroidota</taxon>
        <taxon>Flavobacteriia</taxon>
        <taxon>Flavobacteriales</taxon>
        <taxon>Flavobacteriaceae</taxon>
        <taxon>Salinimicrobium</taxon>
    </lineage>
</organism>
<reference evidence="2" key="1">
    <citation type="journal article" date="2019" name="Int. J. Syst. Evol. Microbiol.">
        <title>The Global Catalogue of Microorganisms (GCM) 10K type strain sequencing project: providing services to taxonomists for standard genome sequencing and annotation.</title>
        <authorList>
            <consortium name="The Broad Institute Genomics Platform"/>
            <consortium name="The Broad Institute Genome Sequencing Center for Infectious Disease"/>
            <person name="Wu L."/>
            <person name="Ma J."/>
        </authorList>
    </citation>
    <scope>NUCLEOTIDE SEQUENCE [LARGE SCALE GENOMIC DNA]</scope>
    <source>
        <strain evidence="2">CCUG 60898</strain>
    </source>
</reference>
<accession>A0ABW3IIH4</accession>
<proteinExistence type="predicted"/>
<evidence type="ECO:0008006" key="3">
    <source>
        <dbReference type="Google" id="ProtNLM"/>
    </source>
</evidence>
<dbReference type="Proteomes" id="UP001597100">
    <property type="component" value="Unassembled WGS sequence"/>
</dbReference>
<protein>
    <recommendedName>
        <fullName evidence="3">Bacteriocin-like protein</fullName>
    </recommendedName>
</protein>